<feature type="compositionally biased region" description="Acidic residues" evidence="1">
    <location>
        <begin position="566"/>
        <end position="589"/>
    </location>
</feature>
<dbReference type="InterPro" id="IPR052901">
    <property type="entry name" value="Bact_TGase-like"/>
</dbReference>
<keyword evidence="2" id="KW-0472">Membrane</keyword>
<proteinExistence type="predicted"/>
<dbReference type="EMBL" id="JBHSDK010000015">
    <property type="protein sequence ID" value="MFC4335635.1"/>
    <property type="molecule type" value="Genomic_DNA"/>
</dbReference>
<dbReference type="InterPro" id="IPR002931">
    <property type="entry name" value="Transglutaminase-like"/>
</dbReference>
<sequence>MNRHTTLVSAGSFWLGLTPLFALFSGFAWIFPAVIGGLFVHGAGALGRARDWPEWARVSSILGGMVGATTLLTAAGHSLLVVPLPSTFTYLAGELGAAWEAILYTTTPAPFSGPVMTLTIVAMMALMGLHELLVGVARIPVLTAATLFPWYTVVASVTEGGVFWLWFIVPAVGFLWVLAADNLGNVDGFGPRFRGRGRPVLEPGSTPMGNLARLIAVPIVLTALVFVTAVGIPTHGLLNDMDRFLSPGGGAHGAVSDWSALSGSLREKDPVDLLSFETEDEDPPYLRMHVADRLTADGFAAGDVSYDRPASSVEFADSEVDEVYSARIENLGMYDDAVPLPLKYRGLDLPSDWRDSAWSSTAVSSGGDLSSVSDYSFEYGRATPSARQLNDSGGPDTSDLDAWERYLRTPDLPELDEITAGVVEDEETYYGKIRAILDHFRPSNGFSYELETGPAGDREAVLAFLEDKEGFCQQYASAMGWMLRSAEIPSRVVIGLTPGQRDGDRWLVTSQDYHAWVEVFFPGYGWLPFDPTPSSGVRGSQSFEWERGPMTEAASDDIPDSGSDVPTDDADAPRDEGDEPEGATDDAEETVALVDGRSDRLPWGAIAAAAALTVLLAALAAVRPRRRHRRLRGDPTPANVWAELMDSARDLGLSCPPGATPRTLLASWGEEHPGAVPALELLRDAVERDKYAPDTVPADPALGGAALTAIGALRESATPLRRLWAAVFAATTFSPTRSGTPSEPSGRVLAGASPQR</sequence>
<dbReference type="PANTHER" id="PTHR42736:SF1">
    <property type="entry name" value="PROTEIN-GLUTAMINE GAMMA-GLUTAMYLTRANSFERASE"/>
    <property type="match status" value="1"/>
</dbReference>
<evidence type="ECO:0000313" key="5">
    <source>
        <dbReference type="Proteomes" id="UP001595823"/>
    </source>
</evidence>
<comment type="caution">
    <text evidence="4">The sequence shown here is derived from an EMBL/GenBank/DDBJ whole genome shotgun (WGS) entry which is preliminary data.</text>
</comment>
<dbReference type="InterPro" id="IPR038765">
    <property type="entry name" value="Papain-like_cys_pep_sf"/>
</dbReference>
<evidence type="ECO:0000256" key="1">
    <source>
        <dbReference type="SAM" id="MobiDB-lite"/>
    </source>
</evidence>
<keyword evidence="2" id="KW-1133">Transmembrane helix</keyword>
<feature type="transmembrane region" description="Helical" evidence="2">
    <location>
        <begin position="163"/>
        <end position="184"/>
    </location>
</feature>
<dbReference type="SUPFAM" id="SSF54001">
    <property type="entry name" value="Cysteine proteinases"/>
    <property type="match status" value="1"/>
</dbReference>
<dbReference type="Pfam" id="PF11992">
    <property type="entry name" value="TgpA_N"/>
    <property type="match status" value="1"/>
</dbReference>
<feature type="transmembrane region" description="Helical" evidence="2">
    <location>
        <begin position="61"/>
        <end position="82"/>
    </location>
</feature>
<feature type="compositionally biased region" description="Polar residues" evidence="1">
    <location>
        <begin position="734"/>
        <end position="743"/>
    </location>
</feature>
<feature type="region of interest" description="Disordered" evidence="1">
    <location>
        <begin position="734"/>
        <end position="756"/>
    </location>
</feature>
<dbReference type="RefSeq" id="WP_380620697.1">
    <property type="nucleotide sequence ID" value="NZ_JBHSDK010000015.1"/>
</dbReference>
<reference evidence="5" key="1">
    <citation type="journal article" date="2019" name="Int. J. Syst. Evol. Microbiol.">
        <title>The Global Catalogue of Microorganisms (GCM) 10K type strain sequencing project: providing services to taxonomists for standard genome sequencing and annotation.</title>
        <authorList>
            <consortium name="The Broad Institute Genomics Platform"/>
            <consortium name="The Broad Institute Genome Sequencing Center for Infectious Disease"/>
            <person name="Wu L."/>
            <person name="Ma J."/>
        </authorList>
    </citation>
    <scope>NUCLEOTIDE SEQUENCE [LARGE SCALE GENOMIC DNA]</scope>
    <source>
        <strain evidence="5">IBRC-M 10908</strain>
    </source>
</reference>
<feature type="transmembrane region" description="Helical" evidence="2">
    <location>
        <begin position="132"/>
        <end position="151"/>
    </location>
</feature>
<keyword evidence="2" id="KW-0812">Transmembrane</keyword>
<feature type="domain" description="Transglutaminase-like" evidence="3">
    <location>
        <begin position="464"/>
        <end position="533"/>
    </location>
</feature>
<feature type="transmembrane region" description="Helical" evidence="2">
    <location>
        <begin position="211"/>
        <end position="232"/>
    </location>
</feature>
<evidence type="ECO:0000313" key="4">
    <source>
        <dbReference type="EMBL" id="MFC4335635.1"/>
    </source>
</evidence>
<name>A0ABV8TYH8_9ACTN</name>
<dbReference type="InterPro" id="IPR021878">
    <property type="entry name" value="TgpA_N"/>
</dbReference>
<dbReference type="SMART" id="SM00460">
    <property type="entry name" value="TGc"/>
    <property type="match status" value="1"/>
</dbReference>
<dbReference type="Pfam" id="PF01841">
    <property type="entry name" value="Transglut_core"/>
    <property type="match status" value="1"/>
</dbReference>
<accession>A0ABV8TYH8</accession>
<evidence type="ECO:0000259" key="3">
    <source>
        <dbReference type="SMART" id="SM00460"/>
    </source>
</evidence>
<feature type="transmembrane region" description="Helical" evidence="2">
    <location>
        <begin position="102"/>
        <end position="125"/>
    </location>
</feature>
<protein>
    <submittedName>
        <fullName evidence="4">TransglutaminaseTgpA domain-containing protein</fullName>
    </submittedName>
</protein>
<feature type="region of interest" description="Disordered" evidence="1">
    <location>
        <begin position="552"/>
        <end position="589"/>
    </location>
</feature>
<feature type="transmembrane region" description="Helical" evidence="2">
    <location>
        <begin position="601"/>
        <end position="622"/>
    </location>
</feature>
<keyword evidence="5" id="KW-1185">Reference proteome</keyword>
<evidence type="ECO:0000256" key="2">
    <source>
        <dbReference type="SAM" id="Phobius"/>
    </source>
</evidence>
<dbReference type="Gene3D" id="3.10.620.30">
    <property type="match status" value="1"/>
</dbReference>
<gene>
    <name evidence="4" type="ORF">ACFPET_10530</name>
</gene>
<dbReference type="Proteomes" id="UP001595823">
    <property type="component" value="Unassembled WGS sequence"/>
</dbReference>
<feature type="transmembrane region" description="Helical" evidence="2">
    <location>
        <begin position="20"/>
        <end position="40"/>
    </location>
</feature>
<organism evidence="4 5">
    <name type="scientific">Salininema proteolyticum</name>
    <dbReference type="NCBI Taxonomy" id="1607685"/>
    <lineage>
        <taxon>Bacteria</taxon>
        <taxon>Bacillati</taxon>
        <taxon>Actinomycetota</taxon>
        <taxon>Actinomycetes</taxon>
        <taxon>Glycomycetales</taxon>
        <taxon>Glycomycetaceae</taxon>
        <taxon>Salininema</taxon>
    </lineage>
</organism>
<dbReference type="PANTHER" id="PTHR42736">
    <property type="entry name" value="PROTEIN-GLUTAMINE GAMMA-GLUTAMYLTRANSFERASE"/>
    <property type="match status" value="1"/>
</dbReference>